<sequence>MRSYLLLSVLLGCVFSTIAQAETQVFVTTSPSQDALVRLHYPAAVRLEQIIQDSLQQLPTHNSDANVVPIYWLGAALLDVQNTAVLEVKRKEALTQLAQMGEAADDSLYIAKLAQLAQFLRQIKLGQRVMQPLDFDLIRITESYNPLITGRFELVLPPRPTTISVVGAVAKTGSVDWQFNTSSQEYLAKAQPLENADDSFVWIIQPDGKALKQPIAYWNAQTQNIAPGAVLYVGFLDLIEDYSTLNNNIIELLRNRAL</sequence>
<evidence type="ECO:0000313" key="5">
    <source>
        <dbReference type="Proteomes" id="UP001157046"/>
    </source>
</evidence>
<comment type="caution">
    <text evidence="4">The sequence shown here is derived from an EMBL/GenBank/DDBJ whole genome shotgun (WGS) entry which is preliminary data.</text>
</comment>
<dbReference type="InterPro" id="IPR010425">
    <property type="entry name" value="Caps_synth_GfcC-like_C"/>
</dbReference>
<accession>A0ABQ6J3J7</accession>
<evidence type="ECO:0008006" key="6">
    <source>
        <dbReference type="Google" id="ProtNLM"/>
    </source>
</evidence>
<proteinExistence type="predicted"/>
<keyword evidence="1" id="KW-0732">Signal</keyword>
<feature type="signal peptide" evidence="1">
    <location>
        <begin position="1"/>
        <end position="21"/>
    </location>
</feature>
<evidence type="ECO:0000313" key="4">
    <source>
        <dbReference type="EMBL" id="GMA81415.1"/>
    </source>
</evidence>
<evidence type="ECO:0000259" key="2">
    <source>
        <dbReference type="Pfam" id="PF06251"/>
    </source>
</evidence>
<feature type="domain" description="Capsule biosynthesis GfcC-like N-terminal" evidence="3">
    <location>
        <begin position="39"/>
        <end position="159"/>
    </location>
</feature>
<name>A0ABQ6J3J7_9GAMM</name>
<evidence type="ECO:0000259" key="3">
    <source>
        <dbReference type="Pfam" id="PF20616"/>
    </source>
</evidence>
<dbReference type="EMBL" id="BSUY01000001">
    <property type="protein sequence ID" value="GMA81415.1"/>
    <property type="molecule type" value="Genomic_DNA"/>
</dbReference>
<organism evidence="4 5">
    <name type="scientific">Shewanella glacialipiscicola</name>
    <dbReference type="NCBI Taxonomy" id="614069"/>
    <lineage>
        <taxon>Bacteria</taxon>
        <taxon>Pseudomonadati</taxon>
        <taxon>Pseudomonadota</taxon>
        <taxon>Gammaproteobacteria</taxon>
        <taxon>Alteromonadales</taxon>
        <taxon>Shewanellaceae</taxon>
        <taxon>Shewanella</taxon>
    </lineage>
</organism>
<dbReference type="RefSeq" id="WP_220774485.1">
    <property type="nucleotide sequence ID" value="NZ_BPFC01000125.1"/>
</dbReference>
<dbReference type="InterPro" id="IPR046459">
    <property type="entry name" value="Caps_syn_GfcC_N"/>
</dbReference>
<dbReference type="Gene3D" id="3.10.560.10">
    <property type="entry name" value="Outer membrane lipoprotein wza domain like"/>
    <property type="match status" value="1"/>
</dbReference>
<dbReference type="Pfam" id="PF06251">
    <property type="entry name" value="Caps_syn_GfcC_C"/>
    <property type="match status" value="1"/>
</dbReference>
<gene>
    <name evidence="4" type="primary">wbfC</name>
    <name evidence="4" type="ORF">GCM10025855_09480</name>
</gene>
<feature type="chain" id="PRO_5045041283" description="SLBB-domain like (DUF1017)" evidence="1">
    <location>
        <begin position="22"/>
        <end position="258"/>
    </location>
</feature>
<dbReference type="Proteomes" id="UP001157046">
    <property type="component" value="Unassembled WGS sequence"/>
</dbReference>
<reference evidence="5" key="1">
    <citation type="journal article" date="2019" name="Int. J. Syst. Evol. Microbiol.">
        <title>The Global Catalogue of Microorganisms (GCM) 10K type strain sequencing project: providing services to taxonomists for standard genome sequencing and annotation.</title>
        <authorList>
            <consortium name="The Broad Institute Genomics Platform"/>
            <consortium name="The Broad Institute Genome Sequencing Center for Infectious Disease"/>
            <person name="Wu L."/>
            <person name="Ma J."/>
        </authorList>
    </citation>
    <scope>NUCLEOTIDE SEQUENCE [LARGE SCALE GENOMIC DNA]</scope>
    <source>
        <strain evidence="5">NBRC 102030</strain>
    </source>
</reference>
<dbReference type="Pfam" id="PF20616">
    <property type="entry name" value="Caps_syn_GfcC_N"/>
    <property type="match status" value="1"/>
</dbReference>
<keyword evidence="5" id="KW-1185">Reference proteome</keyword>
<feature type="domain" description="Capsule biosynthesis GfcC-like C-terminal" evidence="2">
    <location>
        <begin position="172"/>
        <end position="256"/>
    </location>
</feature>
<protein>
    <recommendedName>
        <fullName evidence="6">SLBB-domain like (DUF1017)</fullName>
    </recommendedName>
</protein>
<evidence type="ECO:0000256" key="1">
    <source>
        <dbReference type="SAM" id="SignalP"/>
    </source>
</evidence>